<organism evidence="1">
    <name type="scientific">Catillopecten margaritatus gill symbiont</name>
    <dbReference type="NCBI Taxonomy" id="3083288"/>
    <lineage>
        <taxon>Bacteria</taxon>
        <taxon>Pseudomonadati</taxon>
        <taxon>Pseudomonadota</taxon>
        <taxon>Gammaproteobacteria</taxon>
        <taxon>sulfur-oxidizing symbionts</taxon>
    </lineage>
</organism>
<dbReference type="EMBL" id="CP138327">
    <property type="protein sequence ID" value="WXT99480.1"/>
    <property type="molecule type" value="Genomic_DNA"/>
</dbReference>
<sequence length="90" mass="10593">MKQNLNKEDKEILDSYDNNEWVSIKESEDIVDYKAIAKNTFKKNKRVNIRISEMDLTLIQERALIEGLPYQTLMSSVLHKYVAGRFRENA</sequence>
<proteinExistence type="predicted"/>
<reference evidence="1" key="1">
    <citation type="submission" date="2023-10" db="EMBL/GenBank/DDBJ databases">
        <title>The first scallop-associated chemosynthetic bacterial symbiont.</title>
        <authorList>
            <person name="Lin Y.-T."/>
            <person name="Sun J."/>
            <person name="Ip J.C.-H."/>
            <person name="He X."/>
            <person name="Gao Z.-M."/>
            <person name="Perez M."/>
            <person name="Xu T."/>
            <person name="Qian P.-Y."/>
            <person name="Qiu J.-W."/>
        </authorList>
    </citation>
    <scope>NUCLEOTIDE SEQUENCE</scope>
    <source>
        <strain evidence="1">Gill1</strain>
    </source>
</reference>
<evidence type="ECO:0000313" key="1">
    <source>
        <dbReference type="EMBL" id="WXT99480.1"/>
    </source>
</evidence>
<gene>
    <name evidence="1" type="ORF">Ctma_0179</name>
</gene>
<name>A0AAU6PES0_9GAMM</name>
<dbReference type="AlphaFoldDB" id="A0AAU6PES0"/>
<evidence type="ECO:0008006" key="2">
    <source>
        <dbReference type="Google" id="ProtNLM"/>
    </source>
</evidence>
<protein>
    <recommendedName>
        <fullName evidence="2">Antitoxin</fullName>
    </recommendedName>
</protein>
<accession>A0AAU6PES0</accession>